<evidence type="ECO:0000313" key="3">
    <source>
        <dbReference type="EMBL" id="KAK3594495.1"/>
    </source>
</evidence>
<feature type="transmembrane region" description="Helical" evidence="1">
    <location>
        <begin position="58"/>
        <end position="83"/>
    </location>
</feature>
<evidence type="ECO:0000256" key="1">
    <source>
        <dbReference type="SAM" id="Phobius"/>
    </source>
</evidence>
<proteinExistence type="predicted"/>
<keyword evidence="1" id="KW-0472">Membrane</keyword>
<feature type="signal peptide" evidence="2">
    <location>
        <begin position="1"/>
        <end position="24"/>
    </location>
</feature>
<feature type="transmembrane region" description="Helical" evidence="1">
    <location>
        <begin position="89"/>
        <end position="108"/>
    </location>
</feature>
<sequence>MAIATIGAIRILTTSGIIVAKAIACMPMTMPCVVGVARIGHSAVIPVRKLPLEYLAVLRMHVAVTALNTIGALPLIAGIIAVIQMPLVGNPVTFILFVVLVLTEIQIIT</sequence>
<comment type="caution">
    <text evidence="3">The sequence shown here is derived from an EMBL/GenBank/DDBJ whole genome shotgun (WGS) entry which is preliminary data.</text>
</comment>
<organism evidence="3 4">
    <name type="scientific">Potamilus streckersoni</name>
    <dbReference type="NCBI Taxonomy" id="2493646"/>
    <lineage>
        <taxon>Eukaryota</taxon>
        <taxon>Metazoa</taxon>
        <taxon>Spiralia</taxon>
        <taxon>Lophotrochozoa</taxon>
        <taxon>Mollusca</taxon>
        <taxon>Bivalvia</taxon>
        <taxon>Autobranchia</taxon>
        <taxon>Heteroconchia</taxon>
        <taxon>Palaeoheterodonta</taxon>
        <taxon>Unionida</taxon>
        <taxon>Unionoidea</taxon>
        <taxon>Unionidae</taxon>
        <taxon>Ambleminae</taxon>
        <taxon>Lampsilini</taxon>
        <taxon>Potamilus</taxon>
    </lineage>
</organism>
<gene>
    <name evidence="3" type="ORF">CHS0354_007133</name>
</gene>
<reference evidence="3" key="2">
    <citation type="journal article" date="2021" name="Genome Biol. Evol.">
        <title>Developing a high-quality reference genome for a parasitic bivalve with doubly uniparental inheritance (Bivalvia: Unionida).</title>
        <authorList>
            <person name="Smith C.H."/>
        </authorList>
    </citation>
    <scope>NUCLEOTIDE SEQUENCE</scope>
    <source>
        <strain evidence="3">CHS0354</strain>
        <tissue evidence="3">Mantle</tissue>
    </source>
</reference>
<reference evidence="3" key="1">
    <citation type="journal article" date="2021" name="Genome Biol. Evol.">
        <title>A High-Quality Reference Genome for a Parasitic Bivalve with Doubly Uniparental Inheritance (Bivalvia: Unionida).</title>
        <authorList>
            <person name="Smith C.H."/>
        </authorList>
    </citation>
    <scope>NUCLEOTIDE SEQUENCE</scope>
    <source>
        <strain evidence="3">CHS0354</strain>
    </source>
</reference>
<protein>
    <submittedName>
        <fullName evidence="3">Uncharacterized protein</fullName>
    </submittedName>
</protein>
<accession>A0AAE0VZ93</accession>
<feature type="chain" id="PRO_5042013976" evidence="2">
    <location>
        <begin position="25"/>
        <end position="109"/>
    </location>
</feature>
<dbReference type="AlphaFoldDB" id="A0AAE0VZ93"/>
<name>A0AAE0VZ93_9BIVA</name>
<dbReference type="Proteomes" id="UP001195483">
    <property type="component" value="Unassembled WGS sequence"/>
</dbReference>
<keyword evidence="2" id="KW-0732">Signal</keyword>
<keyword evidence="4" id="KW-1185">Reference proteome</keyword>
<reference evidence="3" key="3">
    <citation type="submission" date="2023-05" db="EMBL/GenBank/DDBJ databases">
        <authorList>
            <person name="Smith C.H."/>
        </authorList>
    </citation>
    <scope>NUCLEOTIDE SEQUENCE</scope>
    <source>
        <strain evidence="3">CHS0354</strain>
        <tissue evidence="3">Mantle</tissue>
    </source>
</reference>
<keyword evidence="1" id="KW-0812">Transmembrane</keyword>
<evidence type="ECO:0000313" key="4">
    <source>
        <dbReference type="Proteomes" id="UP001195483"/>
    </source>
</evidence>
<dbReference type="EMBL" id="JAEAOA010000482">
    <property type="protein sequence ID" value="KAK3594495.1"/>
    <property type="molecule type" value="Genomic_DNA"/>
</dbReference>
<keyword evidence="1" id="KW-1133">Transmembrane helix</keyword>
<evidence type="ECO:0000256" key="2">
    <source>
        <dbReference type="SAM" id="SignalP"/>
    </source>
</evidence>